<gene>
    <name evidence="1" type="ORF">HNR57_000766</name>
</gene>
<dbReference type="Pfam" id="PF09837">
    <property type="entry name" value="DUF2064"/>
    <property type="match status" value="1"/>
</dbReference>
<dbReference type="PANTHER" id="PTHR36529">
    <property type="entry name" value="SLL1095 PROTEIN"/>
    <property type="match status" value="1"/>
</dbReference>
<accession>A0A7W9T8F7</accession>
<dbReference type="Proteomes" id="UP000591537">
    <property type="component" value="Unassembled WGS sequence"/>
</dbReference>
<keyword evidence="2" id="KW-1185">Reference proteome</keyword>
<sequence length="217" mass="21962">MTTLLVIAKEPRPGRVKTRLTPPFTPGEAAGLAEAALADTLHAVAATPATRRVLVLDGAPGPWLPPGFDVVAQCAGGLDERLAEAFAGCAGPALLIGMDTPQVTPELLSVDFAGCDAWFGPAEDGGFWALGLACPDPALLRGVPMSTPATGAVQRERLADAGLRVRDLPPLRDVDTAADARAVAALAPRGRFAARLARCAAAGGPATGPGTPPAGPR</sequence>
<dbReference type="Gene3D" id="3.90.550.10">
    <property type="entry name" value="Spore Coat Polysaccharide Biosynthesis Protein SpsA, Chain A"/>
    <property type="match status" value="1"/>
</dbReference>
<dbReference type="RefSeq" id="WP_184555777.1">
    <property type="nucleotide sequence ID" value="NZ_BAAARS010000001.1"/>
</dbReference>
<dbReference type="AlphaFoldDB" id="A0A7W9T8F7"/>
<dbReference type="EMBL" id="JACHGV010000001">
    <property type="protein sequence ID" value="MBB6074882.1"/>
    <property type="molecule type" value="Genomic_DNA"/>
</dbReference>
<name>A0A7W9T8F7_9ACTN</name>
<dbReference type="InterPro" id="IPR018641">
    <property type="entry name" value="Trfase_1_rSAM/seldom-assoc"/>
</dbReference>
<reference evidence="1 2" key="1">
    <citation type="submission" date="2020-08" db="EMBL/GenBank/DDBJ databases">
        <title>Genomic Encyclopedia of Type Strains, Phase IV (KMG-IV): sequencing the most valuable type-strain genomes for metagenomic binning, comparative biology and taxonomic classification.</title>
        <authorList>
            <person name="Goeker M."/>
        </authorList>
    </citation>
    <scope>NUCLEOTIDE SEQUENCE [LARGE SCALE GENOMIC DNA]</scope>
    <source>
        <strain evidence="1 2">DSM 43350</strain>
    </source>
</reference>
<dbReference type="InterPro" id="IPR029044">
    <property type="entry name" value="Nucleotide-diphossugar_trans"/>
</dbReference>
<protein>
    <recommendedName>
        <fullName evidence="3">Glycosyltransferase</fullName>
    </recommendedName>
</protein>
<dbReference type="SUPFAM" id="SSF53448">
    <property type="entry name" value="Nucleotide-diphospho-sugar transferases"/>
    <property type="match status" value="1"/>
</dbReference>
<comment type="caution">
    <text evidence="1">The sequence shown here is derived from an EMBL/GenBank/DDBJ whole genome shotgun (WGS) entry which is preliminary data.</text>
</comment>
<evidence type="ECO:0000313" key="1">
    <source>
        <dbReference type="EMBL" id="MBB6074882.1"/>
    </source>
</evidence>
<evidence type="ECO:0000313" key="2">
    <source>
        <dbReference type="Proteomes" id="UP000591537"/>
    </source>
</evidence>
<evidence type="ECO:0008006" key="3">
    <source>
        <dbReference type="Google" id="ProtNLM"/>
    </source>
</evidence>
<proteinExistence type="predicted"/>
<organism evidence="1 2">
    <name type="scientific">Streptomyces paradoxus</name>
    <dbReference type="NCBI Taxonomy" id="66375"/>
    <lineage>
        <taxon>Bacteria</taxon>
        <taxon>Bacillati</taxon>
        <taxon>Actinomycetota</taxon>
        <taxon>Actinomycetes</taxon>
        <taxon>Kitasatosporales</taxon>
        <taxon>Streptomycetaceae</taxon>
        <taxon>Streptomyces</taxon>
    </lineage>
</organism>
<dbReference type="PANTHER" id="PTHR36529:SF1">
    <property type="entry name" value="GLYCOSYLTRANSFERASE"/>
    <property type="match status" value="1"/>
</dbReference>